<keyword evidence="10 12" id="KW-0496">Mitochondrion</keyword>
<dbReference type="GO" id="GO:0015078">
    <property type="term" value="F:proton transmembrane transporter activity"/>
    <property type="evidence" value="ECO:0007669"/>
    <property type="project" value="InterPro"/>
</dbReference>
<evidence type="ECO:0000256" key="10">
    <source>
        <dbReference type="ARBA" id="ARBA00023128"/>
    </source>
</evidence>
<dbReference type="GO" id="GO:0045259">
    <property type="term" value="C:proton-transporting ATP synthase complex"/>
    <property type="evidence" value="ECO:0007669"/>
    <property type="project" value="UniProtKB-KW"/>
</dbReference>
<dbReference type="GO" id="GO:0015986">
    <property type="term" value="P:proton motive force-driven ATP synthesis"/>
    <property type="evidence" value="ECO:0007669"/>
    <property type="project" value="InterPro"/>
</dbReference>
<evidence type="ECO:0000256" key="2">
    <source>
        <dbReference type="ARBA" id="ARBA00008892"/>
    </source>
</evidence>
<evidence type="ECO:0000256" key="1">
    <source>
        <dbReference type="ARBA" id="ARBA00004304"/>
    </source>
</evidence>
<keyword evidence="11 13" id="KW-0472">Membrane</keyword>
<dbReference type="EMBL" id="MH789732">
    <property type="protein sequence ID" value="AYW52301.1"/>
    <property type="molecule type" value="Genomic_DNA"/>
</dbReference>
<evidence type="ECO:0000256" key="9">
    <source>
        <dbReference type="ARBA" id="ARBA00023065"/>
    </source>
</evidence>
<evidence type="ECO:0000256" key="7">
    <source>
        <dbReference type="ARBA" id="ARBA00022781"/>
    </source>
</evidence>
<accession>A0A3G5FNU3</accession>
<evidence type="ECO:0000256" key="4">
    <source>
        <dbReference type="ARBA" id="ARBA00022448"/>
    </source>
</evidence>
<dbReference type="Pfam" id="PF00895">
    <property type="entry name" value="ATP-synt_8"/>
    <property type="match status" value="1"/>
</dbReference>
<keyword evidence="4 12" id="KW-0813">Transport</keyword>
<keyword evidence="9 12" id="KW-0406">Ion transport</keyword>
<evidence type="ECO:0000256" key="3">
    <source>
        <dbReference type="ARBA" id="ARBA00011291"/>
    </source>
</evidence>
<evidence type="ECO:0000256" key="6">
    <source>
        <dbReference type="ARBA" id="ARBA00022692"/>
    </source>
</evidence>
<dbReference type="InterPro" id="IPR001421">
    <property type="entry name" value="ATP8_metazoa"/>
</dbReference>
<evidence type="ECO:0000256" key="5">
    <source>
        <dbReference type="ARBA" id="ARBA00022547"/>
    </source>
</evidence>
<name>A0A3G5FNU3_9COLE</name>
<reference evidence="14" key="1">
    <citation type="journal article" date="2015" name="Mol. Biol. Evol.">
        <title>Soup to Tree: The Phylogeny of Beetles Inferred by Mitochondrial Metagenomics of a Bornean Rainforest Sample.</title>
        <authorList>
            <person name="Crampton-Platt A."/>
            <person name="Timmermans M.J."/>
            <person name="Gimmel M.L."/>
            <person name="Kutty S.N."/>
            <person name="Cockerill T.D."/>
            <person name="Vun Khen C."/>
            <person name="Vogler A.P."/>
        </authorList>
    </citation>
    <scope>NUCLEOTIDE SEQUENCE</scope>
</reference>
<organism evidence="14">
    <name type="scientific">Agrilinae sp. 1 ACP-2013</name>
    <dbReference type="NCBI Taxonomy" id="1434404"/>
    <lineage>
        <taxon>Eukaryota</taxon>
        <taxon>Metazoa</taxon>
        <taxon>Ecdysozoa</taxon>
        <taxon>Arthropoda</taxon>
        <taxon>Hexapoda</taxon>
        <taxon>Insecta</taxon>
        <taxon>Pterygota</taxon>
        <taxon>Neoptera</taxon>
        <taxon>Endopterygota</taxon>
        <taxon>Coleoptera</taxon>
        <taxon>Polyphaga</taxon>
        <taxon>Elateriformia</taxon>
        <taxon>Buprestoidea</taxon>
        <taxon>Buprestidae</taxon>
        <taxon>Agrilinae</taxon>
    </lineage>
</organism>
<sequence>MPQMAPMSWLTLFEVFTVTFIMFSIMNYYITTYPPFNMDKKKEITKKINWKW</sequence>
<proteinExistence type="inferred from homology"/>
<evidence type="ECO:0000256" key="8">
    <source>
        <dbReference type="ARBA" id="ARBA00022989"/>
    </source>
</evidence>
<comment type="similarity">
    <text evidence="2 12">Belongs to the ATPase protein 8 family.</text>
</comment>
<keyword evidence="8 13" id="KW-1133">Transmembrane helix</keyword>
<feature type="transmembrane region" description="Helical" evidence="13">
    <location>
        <begin position="12"/>
        <end position="30"/>
    </location>
</feature>
<comment type="subunit">
    <text evidence="3">F-type ATPases have 2 components, CF(1) - the catalytic core - and CF(0) - the membrane proton channel.</text>
</comment>
<keyword evidence="5 12" id="KW-0138">CF(0)</keyword>
<gene>
    <name evidence="14" type="primary">atp8</name>
</gene>
<evidence type="ECO:0000256" key="13">
    <source>
        <dbReference type="SAM" id="Phobius"/>
    </source>
</evidence>
<evidence type="ECO:0000256" key="12">
    <source>
        <dbReference type="RuleBase" id="RU003661"/>
    </source>
</evidence>
<protein>
    <recommendedName>
        <fullName evidence="12">ATP synthase complex subunit 8</fullName>
    </recommendedName>
</protein>
<comment type="subcellular location">
    <subcellularLocation>
        <location evidence="1 12">Mitochondrion membrane</location>
        <topology evidence="1 12">Single-pass membrane protein</topology>
    </subcellularLocation>
</comment>
<keyword evidence="6 12" id="KW-0812">Transmembrane</keyword>
<reference evidence="14" key="2">
    <citation type="submission" date="2018-08" db="EMBL/GenBank/DDBJ databases">
        <authorList>
            <person name="Prakash G."/>
            <person name="Vogler A.P."/>
        </authorList>
    </citation>
    <scope>NUCLEOTIDE SEQUENCE</scope>
</reference>
<dbReference type="AlphaFoldDB" id="A0A3G5FNU3"/>
<evidence type="ECO:0000256" key="11">
    <source>
        <dbReference type="ARBA" id="ARBA00023136"/>
    </source>
</evidence>
<evidence type="ECO:0000313" key="14">
    <source>
        <dbReference type="EMBL" id="AYW52301.1"/>
    </source>
</evidence>
<keyword evidence="7 12" id="KW-0375">Hydrogen ion transport</keyword>
<dbReference type="GO" id="GO:0031966">
    <property type="term" value="C:mitochondrial membrane"/>
    <property type="evidence" value="ECO:0007669"/>
    <property type="project" value="UniProtKB-SubCell"/>
</dbReference>
<geneLocation type="mitochondrion" evidence="14"/>